<reference evidence="11" key="1">
    <citation type="journal article" date="2011" name="Nature">
        <title>A high-resolution map of human evolutionary constraint using 29 mammals.</title>
        <authorList>
            <person name="Lindblad-Toh K."/>
            <person name="Garber M."/>
            <person name="Zuk O."/>
            <person name="Lin M.F."/>
            <person name="Parker B.J."/>
            <person name="Washietl S."/>
            <person name="Kheradpour P."/>
            <person name="Ernst J."/>
            <person name="Jordan G."/>
            <person name="Mauceli E."/>
            <person name="Ward L.D."/>
            <person name="Lowe C.B."/>
            <person name="Holloway A.K."/>
            <person name="Clamp M."/>
            <person name="Gnerre S."/>
            <person name="Alfoldi J."/>
            <person name="Beal K."/>
            <person name="Chang J."/>
            <person name="Clawson H."/>
            <person name="Cuff J."/>
            <person name="Di Palma F."/>
            <person name="Fitzgerald S."/>
            <person name="Flicek P."/>
            <person name="Guttman M."/>
            <person name="Hubisz M.J."/>
            <person name="Jaffe D.B."/>
            <person name="Jungreis I."/>
            <person name="Kent W.J."/>
            <person name="Kostka D."/>
            <person name="Lara M."/>
            <person name="Martins A.L."/>
            <person name="Massingham T."/>
            <person name="Moltke I."/>
            <person name="Raney B.J."/>
            <person name="Rasmussen M.D."/>
            <person name="Robinson J."/>
            <person name="Stark A."/>
            <person name="Vilella A.J."/>
            <person name="Wen J."/>
            <person name="Xie X."/>
            <person name="Zody M.C."/>
            <person name="Baldwin J."/>
            <person name="Bloom T."/>
            <person name="Chin C.W."/>
            <person name="Heiman D."/>
            <person name="Nicol R."/>
            <person name="Nusbaum C."/>
            <person name="Young S."/>
            <person name="Wilkinson J."/>
            <person name="Worley K.C."/>
            <person name="Kovar C.L."/>
            <person name="Muzny D.M."/>
            <person name="Gibbs R.A."/>
            <person name="Cree A."/>
            <person name="Dihn H.H."/>
            <person name="Fowler G."/>
            <person name="Jhangiani S."/>
            <person name="Joshi V."/>
            <person name="Lee S."/>
            <person name="Lewis L.R."/>
            <person name="Nazareth L.V."/>
            <person name="Okwuonu G."/>
            <person name="Santibanez J."/>
            <person name="Warren W.C."/>
            <person name="Mardis E.R."/>
            <person name="Weinstock G.M."/>
            <person name="Wilson R.K."/>
            <person name="Delehaunty K."/>
            <person name="Dooling D."/>
            <person name="Fronik C."/>
            <person name="Fulton L."/>
            <person name="Fulton B."/>
            <person name="Graves T."/>
            <person name="Minx P."/>
            <person name="Sodergren E."/>
            <person name="Birney E."/>
            <person name="Margulies E.H."/>
            <person name="Herrero J."/>
            <person name="Green E.D."/>
            <person name="Haussler D."/>
            <person name="Siepel A."/>
            <person name="Goldman N."/>
            <person name="Pollard K.S."/>
            <person name="Pedersen J.S."/>
            <person name="Lander E.S."/>
            <person name="Kellis M."/>
        </authorList>
    </citation>
    <scope>NUCLEOTIDE SEQUENCE [LARGE SCALE GENOMIC DNA]</scope>
    <source>
        <strain evidence="11">2N</strain>
    </source>
</reference>
<dbReference type="InParanoid" id="A0A286XPL4"/>
<keyword evidence="8" id="KW-1133">Transmembrane helix</keyword>
<sequence length="79" mass="8919">MPRTSTSMPIQTVCPYCGNYIITITTPVPGLLSWLLCSSLFIFGCVLGCCFLPFCVRSLMDVQHSCPVCRHVLFHHRRL</sequence>
<evidence type="ECO:0000256" key="4">
    <source>
        <dbReference type="ARBA" id="ARBA00005975"/>
    </source>
</evidence>
<evidence type="ECO:0000256" key="8">
    <source>
        <dbReference type="SAM" id="Phobius"/>
    </source>
</evidence>
<dbReference type="SMART" id="SM00714">
    <property type="entry name" value="LITAF"/>
    <property type="match status" value="1"/>
</dbReference>
<evidence type="ECO:0000256" key="6">
    <source>
        <dbReference type="ARBA" id="ARBA00022833"/>
    </source>
</evidence>
<dbReference type="EMBL" id="AAKN02007474">
    <property type="status" value="NOT_ANNOTATED_CDS"/>
    <property type="molecule type" value="Genomic_DNA"/>
</dbReference>
<protein>
    <submittedName>
        <fullName evidence="10">LITAF domain containing</fullName>
    </submittedName>
</protein>
<keyword evidence="11" id="KW-1185">Reference proteome</keyword>
<feature type="domain" description="LITAF" evidence="9">
    <location>
        <begin position="1"/>
        <end position="78"/>
    </location>
</feature>
<comment type="similarity">
    <text evidence="4">Belongs to the CDIP1/LITAF family.</text>
</comment>
<evidence type="ECO:0000256" key="2">
    <source>
        <dbReference type="ARBA" id="ARBA00004414"/>
    </source>
</evidence>
<dbReference type="Proteomes" id="UP000005447">
    <property type="component" value="Unassembled WGS sequence"/>
</dbReference>
<evidence type="ECO:0000256" key="1">
    <source>
        <dbReference type="ARBA" id="ARBA00004125"/>
    </source>
</evidence>
<dbReference type="GO" id="GO:0098560">
    <property type="term" value="C:cytoplasmic side of late endosome membrane"/>
    <property type="evidence" value="ECO:0007669"/>
    <property type="project" value="TreeGrafter"/>
</dbReference>
<dbReference type="AlphaFoldDB" id="A0A286XPL4"/>
<dbReference type="GeneTree" id="ENSGT00940000163474"/>
<dbReference type="GO" id="GO:0005634">
    <property type="term" value="C:nucleus"/>
    <property type="evidence" value="ECO:0007669"/>
    <property type="project" value="TreeGrafter"/>
</dbReference>
<evidence type="ECO:0000313" key="11">
    <source>
        <dbReference type="Proteomes" id="UP000005447"/>
    </source>
</evidence>
<feature type="transmembrane region" description="Helical" evidence="8">
    <location>
        <begin position="31"/>
        <end position="55"/>
    </location>
</feature>
<reference evidence="10" key="2">
    <citation type="submission" date="2025-08" db="UniProtKB">
        <authorList>
            <consortium name="Ensembl"/>
        </authorList>
    </citation>
    <scope>IDENTIFICATION</scope>
    <source>
        <strain evidence="10">2N</strain>
    </source>
</reference>
<keyword evidence="8" id="KW-0812">Transmembrane</keyword>
<proteinExistence type="inferred from homology"/>
<reference evidence="10" key="3">
    <citation type="submission" date="2025-09" db="UniProtKB">
        <authorList>
            <consortium name="Ensembl"/>
        </authorList>
    </citation>
    <scope>IDENTIFICATION</scope>
    <source>
        <strain evidence="10">2N</strain>
    </source>
</reference>
<keyword evidence="5" id="KW-0479">Metal-binding</keyword>
<dbReference type="GO" id="GO:0008270">
    <property type="term" value="F:zinc ion binding"/>
    <property type="evidence" value="ECO:0007669"/>
    <property type="project" value="TreeGrafter"/>
</dbReference>
<accession>A0A286XPL4</accession>
<gene>
    <name evidence="10" type="primary">LITAFD</name>
</gene>
<evidence type="ECO:0000259" key="9">
    <source>
        <dbReference type="PROSITE" id="PS51837"/>
    </source>
</evidence>
<dbReference type="PROSITE" id="PS51837">
    <property type="entry name" value="LITAF"/>
    <property type="match status" value="1"/>
</dbReference>
<dbReference type="Pfam" id="PF10601">
    <property type="entry name" value="zf-LITAF-like"/>
    <property type="match status" value="1"/>
</dbReference>
<evidence type="ECO:0000256" key="3">
    <source>
        <dbReference type="ARBA" id="ARBA00004630"/>
    </source>
</evidence>
<evidence type="ECO:0000256" key="5">
    <source>
        <dbReference type="ARBA" id="ARBA00022723"/>
    </source>
</evidence>
<keyword evidence="7 8" id="KW-0472">Membrane</keyword>
<evidence type="ECO:0000313" key="10">
    <source>
        <dbReference type="Ensembl" id="ENSCPOP00000027462.1"/>
    </source>
</evidence>
<evidence type="ECO:0000256" key="7">
    <source>
        <dbReference type="ARBA" id="ARBA00023136"/>
    </source>
</evidence>
<dbReference type="STRING" id="10141.ENSCPOP00000027462"/>
<keyword evidence="6" id="KW-0862">Zinc</keyword>
<dbReference type="PANTHER" id="PTHR23292">
    <property type="entry name" value="LIPOPOLYSACCHARIDE-INDUCED TUMOR NECROSIS FACTOR-ALPHA FACTOR"/>
    <property type="match status" value="1"/>
</dbReference>
<dbReference type="PANTHER" id="PTHR23292:SF27">
    <property type="entry name" value="LITAF DOMAIN-CONTAINING PROTEIN"/>
    <property type="match status" value="1"/>
</dbReference>
<dbReference type="OMA" id="YCGNYIV"/>
<name>A0A286XPL4_CAVPO</name>
<dbReference type="Bgee" id="ENSCPOG00000030291">
    <property type="expression patterns" value="Expressed in testis and 8 other cell types or tissues"/>
</dbReference>
<dbReference type="GO" id="GO:0098574">
    <property type="term" value="C:cytoplasmic side of lysosomal membrane"/>
    <property type="evidence" value="ECO:0007669"/>
    <property type="project" value="TreeGrafter"/>
</dbReference>
<dbReference type="InterPro" id="IPR006629">
    <property type="entry name" value="LITAF"/>
</dbReference>
<dbReference type="VEuPathDB" id="HostDB:ENSCPOG00000030291"/>
<organism evidence="10 11">
    <name type="scientific">Cavia porcellus</name>
    <name type="common">Guinea pig</name>
    <dbReference type="NCBI Taxonomy" id="10141"/>
    <lineage>
        <taxon>Eukaryota</taxon>
        <taxon>Metazoa</taxon>
        <taxon>Chordata</taxon>
        <taxon>Craniata</taxon>
        <taxon>Vertebrata</taxon>
        <taxon>Euteleostomi</taxon>
        <taxon>Mammalia</taxon>
        <taxon>Eutheria</taxon>
        <taxon>Euarchontoglires</taxon>
        <taxon>Glires</taxon>
        <taxon>Rodentia</taxon>
        <taxon>Hystricomorpha</taxon>
        <taxon>Caviidae</taxon>
        <taxon>Cavia</taxon>
    </lineage>
</organism>
<dbReference type="InterPro" id="IPR037519">
    <property type="entry name" value="LITAF_fam"/>
</dbReference>
<comment type="subcellular location">
    <subcellularLocation>
        <location evidence="1">Endosome membrane</location>
        <topology evidence="1">Peripheral membrane protein</topology>
        <orientation evidence="1">Cytoplasmic side</orientation>
    </subcellularLocation>
    <subcellularLocation>
        <location evidence="2">Late endosome membrane</location>
    </subcellularLocation>
    <subcellularLocation>
        <location evidence="3">Lysosome membrane</location>
        <topology evidence="3">Peripheral membrane protein</topology>
        <orientation evidence="3">Cytoplasmic side</orientation>
    </subcellularLocation>
</comment>
<dbReference type="GO" id="GO:0001817">
    <property type="term" value="P:regulation of cytokine production"/>
    <property type="evidence" value="ECO:0007669"/>
    <property type="project" value="TreeGrafter"/>
</dbReference>
<dbReference type="Ensembl" id="ENSCPOT00000033367.1">
    <property type="protein sequence ID" value="ENSCPOP00000027462.1"/>
    <property type="gene ID" value="ENSCPOG00000030291.1"/>
</dbReference>